<evidence type="ECO:0000256" key="3">
    <source>
        <dbReference type="SAM" id="MobiDB-lite"/>
    </source>
</evidence>
<dbReference type="AlphaFoldDB" id="A0AAE1FPQ3"/>
<proteinExistence type="predicted"/>
<evidence type="ECO:0000256" key="2">
    <source>
        <dbReference type="ARBA" id="ARBA00023180"/>
    </source>
</evidence>
<dbReference type="FunFam" id="3.30.70.270:FF:000020">
    <property type="entry name" value="Transposon Tf2-6 polyprotein-like Protein"/>
    <property type="match status" value="1"/>
</dbReference>
<dbReference type="SUPFAM" id="SSF53474">
    <property type="entry name" value="alpha/beta-Hydrolases"/>
    <property type="match status" value="1"/>
</dbReference>
<accession>A0AAE1FPQ3</accession>
<gene>
    <name evidence="5" type="ORF">Pcinc_017219</name>
</gene>
<dbReference type="PANTHER" id="PTHR11559">
    <property type="entry name" value="CARBOXYLESTERASE"/>
    <property type="match status" value="1"/>
</dbReference>
<dbReference type="InterPro" id="IPR050309">
    <property type="entry name" value="Type-B_Carboxylest/Lipase"/>
</dbReference>
<protein>
    <recommendedName>
        <fullName evidence="1">RNA-directed DNA polymerase</fullName>
        <ecNumber evidence="1">2.7.7.49</ecNumber>
    </recommendedName>
</protein>
<evidence type="ECO:0000259" key="4">
    <source>
        <dbReference type="Pfam" id="PF00135"/>
    </source>
</evidence>
<evidence type="ECO:0000313" key="6">
    <source>
        <dbReference type="Proteomes" id="UP001286313"/>
    </source>
</evidence>
<sequence length="774" mass="86362">MEDKEITWSNDEEAVDGGERSSSSDVMDFSRVECLHSLQEVSKVLLRTSLRSRPGFTRLYIRRLACPRNSVSSAARLHLDIRAFSLSQGQIVTWGPVRDAHLTINLAKTTFGGAVVTYLGHEVGRGRVRPKSANVDAILAYPVPHTKKALMRFLGMAGFYRRYCPNFSAVVAPLTRLTSSKVTYMWTADCKASFNQLKTYLAHGDSGTVSKRKRQPVSDRMRLACLVLVVCLAGVGDGVDVPSVSGGDGIATVTVQLDQGTLTGEKHKLEDGRPYITYLSIPYAKPPIGELRFKPPVPVPKSKSNLRERKNHPAPCRQPAKGWPNIVYDIGQEDCLYLNIFTPKLPTSSIQESGLAVMVFLHGGSFIQGDIKTYDPKPLISHGVVVVTVQYRLGIDGFLSTEDNVLPGNIGLRDQTEALRWVKKNIHKFGGDSSRVTLFGHTSGACSVHLQVLSPHAKGLFQRAILQSGTALCPCTKLVACLKKKPYGDIIENAVKLLEWFILPQMAIPRVDGDFLLDHPAKLLRSGNFNHVDVISGITKDEGLFSTLTLYTIYKSALKTLNDNMIRVGNLTLHVTEEESPEYLVGLALFRYLPNLNVSNIEDVKALSKLVTDRDFKSGHWDTILYHTGTTKKVYEYVFEHRGQHSLLQKINNEFASTNHVSHGEDLLYLFDGVLSPAKLTKPMDIFVRNVITQLWANFAATGNPTINGTLGFRWTRKTDHLCNFSSYLNISTTPGMKTETTSDKETRMFWRHFPTKNNKILYPYFFQPEPRIC</sequence>
<feature type="region of interest" description="Disordered" evidence="3">
    <location>
        <begin position="1"/>
        <end position="24"/>
    </location>
</feature>
<dbReference type="SUPFAM" id="SSF56672">
    <property type="entry name" value="DNA/RNA polymerases"/>
    <property type="match status" value="1"/>
</dbReference>
<dbReference type="EC" id="2.7.7.49" evidence="1"/>
<dbReference type="InterPro" id="IPR043128">
    <property type="entry name" value="Rev_trsase/Diguanyl_cyclase"/>
</dbReference>
<reference evidence="5" key="1">
    <citation type="submission" date="2023-10" db="EMBL/GenBank/DDBJ databases">
        <title>Genome assemblies of two species of porcelain crab, Petrolisthes cinctipes and Petrolisthes manimaculis (Anomura: Porcellanidae).</title>
        <authorList>
            <person name="Angst P."/>
        </authorList>
    </citation>
    <scope>NUCLEOTIDE SEQUENCE</scope>
    <source>
        <strain evidence="5">PB745_01</strain>
        <tissue evidence="5">Gill</tissue>
    </source>
</reference>
<evidence type="ECO:0000313" key="5">
    <source>
        <dbReference type="EMBL" id="KAK3878130.1"/>
    </source>
</evidence>
<name>A0AAE1FPQ3_PETCI</name>
<dbReference type="InterPro" id="IPR019819">
    <property type="entry name" value="Carboxylesterase_B_CS"/>
</dbReference>
<feature type="domain" description="Carboxylesterase type B" evidence="4">
    <location>
        <begin position="254"/>
        <end position="742"/>
    </location>
</feature>
<dbReference type="InterPro" id="IPR029058">
    <property type="entry name" value="AB_hydrolase_fold"/>
</dbReference>
<organism evidence="5 6">
    <name type="scientific">Petrolisthes cinctipes</name>
    <name type="common">Flat porcelain crab</name>
    <dbReference type="NCBI Taxonomy" id="88211"/>
    <lineage>
        <taxon>Eukaryota</taxon>
        <taxon>Metazoa</taxon>
        <taxon>Ecdysozoa</taxon>
        <taxon>Arthropoda</taxon>
        <taxon>Crustacea</taxon>
        <taxon>Multicrustacea</taxon>
        <taxon>Malacostraca</taxon>
        <taxon>Eumalacostraca</taxon>
        <taxon>Eucarida</taxon>
        <taxon>Decapoda</taxon>
        <taxon>Pleocyemata</taxon>
        <taxon>Anomura</taxon>
        <taxon>Galatheoidea</taxon>
        <taxon>Porcellanidae</taxon>
        <taxon>Petrolisthes</taxon>
    </lineage>
</organism>
<comment type="caution">
    <text evidence="5">The sequence shown here is derived from an EMBL/GenBank/DDBJ whole genome shotgun (WGS) entry which is preliminary data.</text>
</comment>
<keyword evidence="6" id="KW-1185">Reference proteome</keyword>
<keyword evidence="2" id="KW-0325">Glycoprotein</keyword>
<dbReference type="Proteomes" id="UP001286313">
    <property type="component" value="Unassembled WGS sequence"/>
</dbReference>
<dbReference type="Pfam" id="PF00135">
    <property type="entry name" value="COesterase"/>
    <property type="match status" value="1"/>
</dbReference>
<dbReference type="InterPro" id="IPR002018">
    <property type="entry name" value="CarbesteraseB"/>
</dbReference>
<dbReference type="Gene3D" id="3.30.70.270">
    <property type="match status" value="1"/>
</dbReference>
<dbReference type="PROSITE" id="PS00941">
    <property type="entry name" value="CARBOXYLESTERASE_B_2"/>
    <property type="match status" value="1"/>
</dbReference>
<dbReference type="GO" id="GO:0003964">
    <property type="term" value="F:RNA-directed DNA polymerase activity"/>
    <property type="evidence" value="ECO:0007669"/>
    <property type="project" value="UniProtKB-EC"/>
</dbReference>
<dbReference type="Gene3D" id="3.40.50.1820">
    <property type="entry name" value="alpha/beta hydrolase"/>
    <property type="match status" value="2"/>
</dbReference>
<evidence type="ECO:0000256" key="1">
    <source>
        <dbReference type="ARBA" id="ARBA00012493"/>
    </source>
</evidence>
<dbReference type="EMBL" id="JAWQEG010001585">
    <property type="protein sequence ID" value="KAK3878130.1"/>
    <property type="molecule type" value="Genomic_DNA"/>
</dbReference>
<dbReference type="InterPro" id="IPR043502">
    <property type="entry name" value="DNA/RNA_pol_sf"/>
</dbReference>